<organism evidence="2 3">
    <name type="scientific">Streptomyces zhihengii</name>
    <dbReference type="NCBI Taxonomy" id="1818004"/>
    <lineage>
        <taxon>Bacteria</taxon>
        <taxon>Bacillati</taxon>
        <taxon>Actinomycetota</taxon>
        <taxon>Actinomycetes</taxon>
        <taxon>Kitasatosporales</taxon>
        <taxon>Streptomycetaceae</taxon>
        <taxon>Streptomyces</taxon>
    </lineage>
</organism>
<keyword evidence="1" id="KW-1133">Transmembrane helix</keyword>
<proteinExistence type="predicted"/>
<dbReference type="RefSeq" id="WP_205378600.1">
    <property type="nucleotide sequence ID" value="NZ_JAFEJA010000002.1"/>
</dbReference>
<keyword evidence="1" id="KW-0812">Transmembrane</keyword>
<dbReference type="EMBL" id="JAFEJA010000002">
    <property type="protein sequence ID" value="MBM9624335.1"/>
    <property type="molecule type" value="Genomic_DNA"/>
</dbReference>
<dbReference type="Proteomes" id="UP000664109">
    <property type="component" value="Unassembled WGS sequence"/>
</dbReference>
<keyword evidence="3" id="KW-1185">Reference proteome</keyword>
<protein>
    <submittedName>
        <fullName evidence="2">Uncharacterized protein</fullName>
    </submittedName>
</protein>
<name>A0ABS2V3A5_9ACTN</name>
<evidence type="ECO:0000256" key="1">
    <source>
        <dbReference type="SAM" id="Phobius"/>
    </source>
</evidence>
<reference evidence="2 3" key="1">
    <citation type="journal article" date="2016" name="Arch. Microbiol.">
        <title>Streptomyces zhihengii sp. nov., isolated from rhizospheric soil of Psammosilene tunicoides.</title>
        <authorList>
            <person name="Huang M.J."/>
            <person name="Fei J.J."/>
            <person name="Salam N."/>
            <person name="Kim C.J."/>
            <person name="Hozzein W.N."/>
            <person name="Xiao M."/>
            <person name="Huang H.Q."/>
            <person name="Li W.J."/>
        </authorList>
    </citation>
    <scope>NUCLEOTIDE SEQUENCE [LARGE SCALE GENOMIC DNA]</scope>
    <source>
        <strain evidence="2 3">YIM T102</strain>
    </source>
</reference>
<keyword evidence="1" id="KW-0472">Membrane</keyword>
<gene>
    <name evidence="2" type="ORF">JE024_37870</name>
</gene>
<comment type="caution">
    <text evidence="2">The sequence shown here is derived from an EMBL/GenBank/DDBJ whole genome shotgun (WGS) entry which is preliminary data.</text>
</comment>
<evidence type="ECO:0000313" key="2">
    <source>
        <dbReference type="EMBL" id="MBM9624335.1"/>
    </source>
</evidence>
<accession>A0ABS2V3A5</accession>
<feature type="transmembrane region" description="Helical" evidence="1">
    <location>
        <begin position="20"/>
        <end position="39"/>
    </location>
</feature>
<sequence length="107" mass="10967">MNSDEVEEPGLLVLMQTGNASIGIGAGVTGVSCGAWLVLHGLAAVTLTSVLMVTLPLAALAPAIGSAVQHACTAAAPHTHHYNAPVTHHSTHTEQIVRGLFGRISNR</sequence>
<evidence type="ECO:0000313" key="3">
    <source>
        <dbReference type="Proteomes" id="UP000664109"/>
    </source>
</evidence>
<feature type="transmembrane region" description="Helical" evidence="1">
    <location>
        <begin position="44"/>
        <end position="64"/>
    </location>
</feature>